<organism evidence="2 3">
    <name type="scientific">Linnemannia exigua</name>
    <dbReference type="NCBI Taxonomy" id="604196"/>
    <lineage>
        <taxon>Eukaryota</taxon>
        <taxon>Fungi</taxon>
        <taxon>Fungi incertae sedis</taxon>
        <taxon>Mucoromycota</taxon>
        <taxon>Mortierellomycotina</taxon>
        <taxon>Mortierellomycetes</taxon>
        <taxon>Mortierellales</taxon>
        <taxon>Mortierellaceae</taxon>
        <taxon>Linnemannia</taxon>
    </lineage>
</organism>
<feature type="compositionally biased region" description="Low complexity" evidence="1">
    <location>
        <begin position="360"/>
        <end position="369"/>
    </location>
</feature>
<comment type="caution">
    <text evidence="2">The sequence shown here is derived from an EMBL/GenBank/DDBJ whole genome shotgun (WGS) entry which is preliminary data.</text>
</comment>
<dbReference type="AlphaFoldDB" id="A0AAD4DJS4"/>
<feature type="compositionally biased region" description="Polar residues" evidence="1">
    <location>
        <begin position="472"/>
        <end position="493"/>
    </location>
</feature>
<feature type="compositionally biased region" description="Basic and acidic residues" evidence="1">
    <location>
        <begin position="292"/>
        <end position="305"/>
    </location>
</feature>
<feature type="compositionally biased region" description="Basic residues" evidence="1">
    <location>
        <begin position="494"/>
        <end position="504"/>
    </location>
</feature>
<feature type="region of interest" description="Disordered" evidence="1">
    <location>
        <begin position="1"/>
        <end position="408"/>
    </location>
</feature>
<feature type="compositionally biased region" description="Polar residues" evidence="1">
    <location>
        <begin position="1"/>
        <end position="13"/>
    </location>
</feature>
<feature type="compositionally biased region" description="Polar residues" evidence="1">
    <location>
        <begin position="219"/>
        <end position="236"/>
    </location>
</feature>
<accession>A0AAD4DJS4</accession>
<feature type="compositionally biased region" description="Polar residues" evidence="1">
    <location>
        <begin position="57"/>
        <end position="74"/>
    </location>
</feature>
<feature type="compositionally biased region" description="Acidic residues" evidence="1">
    <location>
        <begin position="131"/>
        <end position="145"/>
    </location>
</feature>
<keyword evidence="3" id="KW-1185">Reference proteome</keyword>
<reference evidence="2" key="1">
    <citation type="journal article" date="2020" name="Fungal Divers.">
        <title>Resolving the Mortierellaceae phylogeny through synthesis of multi-gene phylogenetics and phylogenomics.</title>
        <authorList>
            <person name="Vandepol N."/>
            <person name="Liber J."/>
            <person name="Desiro A."/>
            <person name="Na H."/>
            <person name="Kennedy M."/>
            <person name="Barry K."/>
            <person name="Grigoriev I.V."/>
            <person name="Miller A.N."/>
            <person name="O'Donnell K."/>
            <person name="Stajich J.E."/>
            <person name="Bonito G."/>
        </authorList>
    </citation>
    <scope>NUCLEOTIDE SEQUENCE</scope>
    <source>
        <strain evidence="2">NRRL 28262</strain>
    </source>
</reference>
<feature type="compositionally biased region" description="Polar residues" evidence="1">
    <location>
        <begin position="442"/>
        <end position="453"/>
    </location>
</feature>
<evidence type="ECO:0000313" key="2">
    <source>
        <dbReference type="EMBL" id="KAG0279803.1"/>
    </source>
</evidence>
<feature type="compositionally biased region" description="Acidic residues" evidence="1">
    <location>
        <begin position="239"/>
        <end position="255"/>
    </location>
</feature>
<feature type="compositionally biased region" description="Low complexity" evidence="1">
    <location>
        <begin position="192"/>
        <end position="206"/>
    </location>
</feature>
<gene>
    <name evidence="2" type="ORF">BGZ95_000153</name>
</gene>
<feature type="compositionally biased region" description="Low complexity" evidence="1">
    <location>
        <begin position="16"/>
        <end position="26"/>
    </location>
</feature>
<evidence type="ECO:0000313" key="3">
    <source>
        <dbReference type="Proteomes" id="UP001194580"/>
    </source>
</evidence>
<dbReference type="EMBL" id="JAAAIL010000102">
    <property type="protein sequence ID" value="KAG0279803.1"/>
    <property type="molecule type" value="Genomic_DNA"/>
</dbReference>
<feature type="compositionally biased region" description="Acidic residues" evidence="1">
    <location>
        <begin position="629"/>
        <end position="639"/>
    </location>
</feature>
<feature type="region of interest" description="Disordered" evidence="1">
    <location>
        <begin position="587"/>
        <end position="679"/>
    </location>
</feature>
<feature type="compositionally biased region" description="Polar residues" evidence="1">
    <location>
        <begin position="617"/>
        <end position="628"/>
    </location>
</feature>
<protein>
    <submittedName>
        <fullName evidence="2">Uncharacterized protein</fullName>
    </submittedName>
</protein>
<feature type="compositionally biased region" description="Basic and acidic residues" evidence="1">
    <location>
        <begin position="587"/>
        <end position="598"/>
    </location>
</feature>
<name>A0AAD4DJS4_9FUNG</name>
<feature type="region of interest" description="Disordered" evidence="1">
    <location>
        <begin position="442"/>
        <end position="556"/>
    </location>
</feature>
<feature type="compositionally biased region" description="Low complexity" evidence="1">
    <location>
        <begin position="164"/>
        <end position="177"/>
    </location>
</feature>
<feature type="compositionally biased region" description="Basic and acidic residues" evidence="1">
    <location>
        <begin position="392"/>
        <end position="408"/>
    </location>
</feature>
<proteinExistence type="predicted"/>
<feature type="compositionally biased region" description="Basic and acidic residues" evidence="1">
    <location>
        <begin position="82"/>
        <end position="91"/>
    </location>
</feature>
<feature type="compositionally biased region" description="Polar residues" evidence="1">
    <location>
        <begin position="370"/>
        <end position="385"/>
    </location>
</feature>
<evidence type="ECO:0000256" key="1">
    <source>
        <dbReference type="SAM" id="MobiDB-lite"/>
    </source>
</evidence>
<sequence>MRRPNVNSSTSISKPAAARGNAANRRLSQTRSNLTSSQQRLQEQRLRRTSQFFNFDPLSQQSVITFTQVSSQDSNQDEEEEGRSSSKDGRRSGRHASASKSPQLDATTDALRSASPQPETQEWLTQKLTAGDEEDSSGEEQEESAPQDTISRRPPQKATRYYTQSPSPSSRRSPSQPAAHLSQSDEPDTHMPSTDPQQQQPSSADSLGLSQLVCGQRLPTFSPTPNARPSTQTQSYGDFDYDTYQEDLPDYYDGDNNDRNTVAEDSLAASSGEVLSWSVTPQRAVDVGSVEAEVKAEQEDSHGDQEEGIVASTFPNRRSESHSLSGAEEPESEEKRIEQRTGSMSPEVESEGHDDTSIRKQQSSSSQKSITLRTTPKTSSDNMTTRKTKQAGKRDPERKTSIPDHVKQQLDEDTLDLLAHNPSIQQVFLCIEIPDVPEITGSMSKTALKTTAPRSGRKRVAEGSPKQKTRTKSPSLQPPSKQTARLSAAQKRTSVQRRSGRHAGPRQPGTYYEARISDDEEEEVKYASEDTSGSDEQEVHGTSSSINPRLVSTHLLPPKKRIRNNVSFQEDILQLSQEQQQIRHEPTILHDSDSDGEHVPGNVQSWRKRRRHVGGVTLSSVSPSPGQEQENELEQDQGQDEQRSPSPSPPRSDQENAATLHQSDDVGISDNKEQGQGMAQRWEIAKLHQVWKDHDVRWPLHTASGRGGDQKEEEYNAYFVFGSALPLPK</sequence>
<dbReference type="Proteomes" id="UP001194580">
    <property type="component" value="Unassembled WGS sequence"/>
</dbReference>
<feature type="compositionally biased region" description="Polar residues" evidence="1">
    <location>
        <begin position="114"/>
        <end position="128"/>
    </location>
</feature>